<keyword evidence="2 5" id="KW-0812">Transmembrane</keyword>
<accession>A0A6M4MCQ6</accession>
<evidence type="ECO:0000256" key="4">
    <source>
        <dbReference type="ARBA" id="ARBA00023136"/>
    </source>
</evidence>
<dbReference type="PANTHER" id="PTHR36985">
    <property type="entry name" value="TRANSLOCATION AND ASSEMBLY MODULE SUBUNIT TAMB"/>
    <property type="match status" value="1"/>
</dbReference>
<evidence type="ECO:0000313" key="7">
    <source>
        <dbReference type="EMBL" id="QJR80892.1"/>
    </source>
</evidence>
<proteinExistence type="predicted"/>
<dbReference type="PANTHER" id="PTHR36985:SF1">
    <property type="entry name" value="TRANSLOCATION AND ASSEMBLY MODULE SUBUNIT TAMB"/>
    <property type="match status" value="1"/>
</dbReference>
<protein>
    <submittedName>
        <fullName evidence="7">DUF490 domain-containing protein</fullName>
    </submittedName>
</protein>
<evidence type="ECO:0000256" key="5">
    <source>
        <dbReference type="SAM" id="Phobius"/>
    </source>
</evidence>
<evidence type="ECO:0000256" key="1">
    <source>
        <dbReference type="ARBA" id="ARBA00004167"/>
    </source>
</evidence>
<evidence type="ECO:0000259" key="6">
    <source>
        <dbReference type="Pfam" id="PF04357"/>
    </source>
</evidence>
<evidence type="ECO:0000313" key="8">
    <source>
        <dbReference type="Proteomes" id="UP000219285"/>
    </source>
</evidence>
<gene>
    <name evidence="7" type="ORF">CA267_008925</name>
</gene>
<organism evidence="7 8">
    <name type="scientific">Alteromonas pelagimontana</name>
    <dbReference type="NCBI Taxonomy" id="1858656"/>
    <lineage>
        <taxon>Bacteria</taxon>
        <taxon>Pseudomonadati</taxon>
        <taxon>Pseudomonadota</taxon>
        <taxon>Gammaproteobacteria</taxon>
        <taxon>Alteromonadales</taxon>
        <taxon>Alteromonadaceae</taxon>
        <taxon>Alteromonas/Salinimonas group</taxon>
        <taxon>Alteromonas</taxon>
    </lineage>
</organism>
<keyword evidence="8" id="KW-1185">Reference proteome</keyword>
<dbReference type="RefSeq" id="WP_075607808.1">
    <property type="nucleotide sequence ID" value="NZ_CP052766.1"/>
</dbReference>
<dbReference type="GO" id="GO:0005886">
    <property type="term" value="C:plasma membrane"/>
    <property type="evidence" value="ECO:0007669"/>
    <property type="project" value="InterPro"/>
</dbReference>
<dbReference type="InterPro" id="IPR007452">
    <property type="entry name" value="TamB_C"/>
</dbReference>
<dbReference type="KEGG" id="apel:CA267_008925"/>
<dbReference type="Pfam" id="PF04357">
    <property type="entry name" value="TamB"/>
    <property type="match status" value="1"/>
</dbReference>
<dbReference type="Proteomes" id="UP000219285">
    <property type="component" value="Chromosome"/>
</dbReference>
<feature type="domain" description="Translocation and assembly module TamB C-terminal" evidence="6">
    <location>
        <begin position="872"/>
        <end position="1221"/>
    </location>
</feature>
<feature type="transmembrane region" description="Helical" evidence="5">
    <location>
        <begin position="7"/>
        <end position="30"/>
    </location>
</feature>
<dbReference type="OrthoDB" id="5555605at2"/>
<name>A0A6M4MCQ6_9ALTE</name>
<dbReference type="GO" id="GO:0097347">
    <property type="term" value="C:TAM protein secretion complex"/>
    <property type="evidence" value="ECO:0007669"/>
    <property type="project" value="TreeGrafter"/>
</dbReference>
<sequence>MKKRYITLWILSPILAVVMIAGLIISPLGAPVIRYAAQSFVPNLTIADVEGTILSDFSVSGVSWENENWRIEVGQATINIVLGCLMTPKVCIDKLAVDKLAVTQIKPPAEDTTEEETDEPFTMPVDVVVNDITFTSTSVTLPGQQVILGEFTAKASASDTIILQSPLLKNLTVTLAGDDEPAAPASASFVMEYTAPALPTVALPIPVSITEFALYNGKIVQGESTQHIPVARFAELAFKDTQLKAEELHVEHDLATVDASANIDLSGNYPLSLSTRAQIKLNDTQTENIQLDASGSLERLDLQMTAQGAYEAKLSVNANILSDTLPLNVTATWPRQPLPAVENSALFAGSLTLEGIMGQYQLNAESGVNLPEIGDIPFTADATLNRQHITVNEADVSILDGEITSTGTLYLNENLSWSGKTTLKNITTQSLVAGGPADLNGEFTSLMRMTENGPEVSLTGLNIEGKQGEWPLHFEGSLAYSVPSDLLVGTLSLEQEQNRLVVAGQLFKERYLDASIIVDLKDVQTLYPGLSGSITGKIETLGEWQDPQADGTITLADVQVSPTVNEFMSQQGLLNGDIAVNGKLTNHHVTVDLNLPEHKAQLALSGSWQDQRWKGNIESSQLELLTTRWQLEAPFDVAVRPEPFSMKLTEHCWQSRNEGELCMDDLLYKDDQARWLIKANALPIGLWAHELAPTIIPGAPDSTLTITTHGKLGPDTPIQANFTLQVTPAVWKLGNNQQVALNLSEMTATGTFKDDVLKAQAHLTSEEMGSIDVDVQTQSTGDQQPLEGNIQLTDIRLAPLKPVSPAIRDLGGELNGNIGITGSITEPVLQGSVQLQNGAVDIKDMPVSISQWQQDIALNGEKATFDGKFLLGGGEGTLTGNVDWSNELLANLKLKGKQFEVRQRDIRMRLSPNLTVNAAPGNVEVTGKVDIPWARVVIEELPENAVSPSEDVYLRGEPPKQEPLDVVNANIMVNIDKEKAGEVKIEAFGLTANLHGGIQVNSHPSLVAYGDLQILDGRFQAYGQDLIIQTGEVQFNGPLDQPLLLVEAIRDPDKTEDGVVAGIRVDGPADSPNVNLFSEPAMNQSASLAYLLNGRGPGAGSSEPNYNALLLGFGLSNTEKLQGKVGSALGIEDFSVGTTSSPSGGDTKLSLSGRLNDRLTLQYNVDVGLNSNDQTTQNLRRRQEAPDLALRYRLLPKLFVEAVQTTIEEQTEFAVDLYYEFFVGESTPVIKKDRDENDESEAAAQEP</sequence>
<keyword evidence="3 5" id="KW-1133">Transmembrane helix</keyword>
<reference evidence="7 8" key="2">
    <citation type="submission" date="2020-04" db="EMBL/GenBank/DDBJ databases">
        <title>Complete genome sequence of Alteromonas pelagimontana 5.12T.</title>
        <authorList>
            <person name="Sinha R.K."/>
            <person name="Krishnan K.P."/>
            <person name="Kurian J.P."/>
        </authorList>
    </citation>
    <scope>NUCLEOTIDE SEQUENCE [LARGE SCALE GENOMIC DNA]</scope>
    <source>
        <strain evidence="7 8">5.12</strain>
    </source>
</reference>
<dbReference type="GO" id="GO:0009306">
    <property type="term" value="P:protein secretion"/>
    <property type="evidence" value="ECO:0007669"/>
    <property type="project" value="InterPro"/>
</dbReference>
<dbReference type="EMBL" id="CP052766">
    <property type="protein sequence ID" value="QJR80892.1"/>
    <property type="molecule type" value="Genomic_DNA"/>
</dbReference>
<evidence type="ECO:0000256" key="2">
    <source>
        <dbReference type="ARBA" id="ARBA00022692"/>
    </source>
</evidence>
<dbReference type="AlphaFoldDB" id="A0A6M4MCQ6"/>
<comment type="subcellular location">
    <subcellularLocation>
        <location evidence="1">Membrane</location>
        <topology evidence="1">Single-pass membrane protein</topology>
    </subcellularLocation>
</comment>
<keyword evidence="4 5" id="KW-0472">Membrane</keyword>
<evidence type="ECO:0000256" key="3">
    <source>
        <dbReference type="ARBA" id="ARBA00022989"/>
    </source>
</evidence>
<reference evidence="8" key="1">
    <citation type="submission" date="2014-12" db="EMBL/GenBank/DDBJ databases">
        <title>Complete genome sequence of a multi-drug resistant Klebsiella pneumoniae.</title>
        <authorList>
            <person name="Hua X."/>
            <person name="Chen Q."/>
            <person name="Li X."/>
            <person name="Feng Y."/>
            <person name="Ruan Z."/>
            <person name="Yu Y."/>
        </authorList>
    </citation>
    <scope>NUCLEOTIDE SEQUENCE [LARGE SCALE GENOMIC DNA]</scope>
    <source>
        <strain evidence="8">5.12</strain>
    </source>
</reference>